<dbReference type="InterPro" id="IPR000524">
    <property type="entry name" value="Tscrpt_reg_HTH_GntR"/>
</dbReference>
<dbReference type="EMBL" id="SMAK01000001">
    <property type="protein sequence ID" value="TCT13665.1"/>
    <property type="molecule type" value="Genomic_DNA"/>
</dbReference>
<dbReference type="Pfam" id="PF00392">
    <property type="entry name" value="GntR"/>
    <property type="match status" value="1"/>
</dbReference>
<dbReference type="AlphaFoldDB" id="A0A4R3MHY8"/>
<dbReference type="InterPro" id="IPR036390">
    <property type="entry name" value="WH_DNA-bd_sf"/>
</dbReference>
<dbReference type="CDD" id="cd07377">
    <property type="entry name" value="WHTH_GntR"/>
    <property type="match status" value="1"/>
</dbReference>
<protein>
    <submittedName>
        <fullName evidence="5">DNA-binding GntR family transcriptional regulator</fullName>
    </submittedName>
</protein>
<evidence type="ECO:0000256" key="2">
    <source>
        <dbReference type="ARBA" id="ARBA00023125"/>
    </source>
</evidence>
<feature type="domain" description="HTH gntR-type" evidence="4">
    <location>
        <begin position="8"/>
        <end position="75"/>
    </location>
</feature>
<accession>A0A4R3MHY8</accession>
<comment type="caution">
    <text evidence="5">The sequence shown here is derived from an EMBL/GenBank/DDBJ whole genome shotgun (WGS) entry which is preliminary data.</text>
</comment>
<dbReference type="SMART" id="SM00345">
    <property type="entry name" value="HTH_GNTR"/>
    <property type="match status" value="1"/>
</dbReference>
<dbReference type="Pfam" id="PF07729">
    <property type="entry name" value="FCD"/>
    <property type="match status" value="1"/>
</dbReference>
<dbReference type="InterPro" id="IPR011711">
    <property type="entry name" value="GntR_C"/>
</dbReference>
<sequence length="227" mass="24325">MQPLGIVPNLIDQVYERLVDAIAAGELEPGARLGQEEVAARLGVSRQPVSHALHMLKRQGLAIEQGKRGVAVAPIEPRRIADLYEVRAALEEVAASRAARAVAEGLADPAAFFAARNALATGQSLSDADPMHDWIAADVRFHSALHRLSGNMAIVETVAAQWPHFKRSMGAVLGDREIRRRVWAEHAGILAAVEAGDPDEAGRRARTHTEQAGAALVARLLLKDDAA</sequence>
<name>A0A4R3MHY8_9HYPH</name>
<dbReference type="Gene3D" id="1.20.120.530">
    <property type="entry name" value="GntR ligand-binding domain-like"/>
    <property type="match status" value="1"/>
</dbReference>
<dbReference type="InterPro" id="IPR008920">
    <property type="entry name" value="TF_FadR/GntR_C"/>
</dbReference>
<dbReference type="SUPFAM" id="SSF48008">
    <property type="entry name" value="GntR ligand-binding domain-like"/>
    <property type="match status" value="1"/>
</dbReference>
<evidence type="ECO:0000259" key="4">
    <source>
        <dbReference type="PROSITE" id="PS50949"/>
    </source>
</evidence>
<dbReference type="PANTHER" id="PTHR43537:SF45">
    <property type="entry name" value="GNTR FAMILY REGULATORY PROTEIN"/>
    <property type="match status" value="1"/>
</dbReference>
<dbReference type="Gene3D" id="1.10.10.10">
    <property type="entry name" value="Winged helix-like DNA-binding domain superfamily/Winged helix DNA-binding domain"/>
    <property type="match status" value="1"/>
</dbReference>
<dbReference type="SMART" id="SM00895">
    <property type="entry name" value="FCD"/>
    <property type="match status" value="1"/>
</dbReference>
<dbReference type="SUPFAM" id="SSF46785">
    <property type="entry name" value="Winged helix' DNA-binding domain"/>
    <property type="match status" value="1"/>
</dbReference>
<keyword evidence="6" id="KW-1185">Reference proteome</keyword>
<gene>
    <name evidence="5" type="ORF">EDC22_101536</name>
</gene>
<dbReference type="InterPro" id="IPR036388">
    <property type="entry name" value="WH-like_DNA-bd_sf"/>
</dbReference>
<evidence type="ECO:0000256" key="3">
    <source>
        <dbReference type="ARBA" id="ARBA00023163"/>
    </source>
</evidence>
<dbReference type="GO" id="GO:0003677">
    <property type="term" value="F:DNA binding"/>
    <property type="evidence" value="ECO:0007669"/>
    <property type="project" value="UniProtKB-KW"/>
</dbReference>
<proteinExistence type="predicted"/>
<dbReference type="PROSITE" id="PS50949">
    <property type="entry name" value="HTH_GNTR"/>
    <property type="match status" value="1"/>
</dbReference>
<keyword evidence="1" id="KW-0805">Transcription regulation</keyword>
<evidence type="ECO:0000313" key="5">
    <source>
        <dbReference type="EMBL" id="TCT13665.1"/>
    </source>
</evidence>
<organism evidence="5 6">
    <name type="scientific">Tepidamorphus gemmatus</name>
    <dbReference type="NCBI Taxonomy" id="747076"/>
    <lineage>
        <taxon>Bacteria</taxon>
        <taxon>Pseudomonadati</taxon>
        <taxon>Pseudomonadota</taxon>
        <taxon>Alphaproteobacteria</taxon>
        <taxon>Hyphomicrobiales</taxon>
        <taxon>Tepidamorphaceae</taxon>
        <taxon>Tepidamorphus</taxon>
    </lineage>
</organism>
<keyword evidence="3" id="KW-0804">Transcription</keyword>
<dbReference type="PANTHER" id="PTHR43537">
    <property type="entry name" value="TRANSCRIPTIONAL REGULATOR, GNTR FAMILY"/>
    <property type="match status" value="1"/>
</dbReference>
<dbReference type="Proteomes" id="UP000295678">
    <property type="component" value="Unassembled WGS sequence"/>
</dbReference>
<dbReference type="GO" id="GO:0003700">
    <property type="term" value="F:DNA-binding transcription factor activity"/>
    <property type="evidence" value="ECO:0007669"/>
    <property type="project" value="InterPro"/>
</dbReference>
<reference evidence="5 6" key="1">
    <citation type="submission" date="2019-03" db="EMBL/GenBank/DDBJ databases">
        <title>Genomic Encyclopedia of Type Strains, Phase IV (KMG-IV): sequencing the most valuable type-strain genomes for metagenomic binning, comparative biology and taxonomic classification.</title>
        <authorList>
            <person name="Goeker M."/>
        </authorList>
    </citation>
    <scope>NUCLEOTIDE SEQUENCE [LARGE SCALE GENOMIC DNA]</scope>
    <source>
        <strain evidence="5 6">DSM 19345</strain>
    </source>
</reference>
<evidence type="ECO:0000256" key="1">
    <source>
        <dbReference type="ARBA" id="ARBA00023015"/>
    </source>
</evidence>
<evidence type="ECO:0000313" key="6">
    <source>
        <dbReference type="Proteomes" id="UP000295678"/>
    </source>
</evidence>
<keyword evidence="2 5" id="KW-0238">DNA-binding</keyword>